<dbReference type="AlphaFoldDB" id="A0A8S1J655"/>
<dbReference type="PANTHER" id="PTHR15239:SF6">
    <property type="entry name" value="RIBOSOME QUALITY CONTROL COMPLEX SUBUNIT NEMF"/>
    <property type="match status" value="1"/>
</dbReference>
<name>A0A8S1J655_9CHLO</name>
<gene>
    <name evidence="1" type="ORF">OSTQU699_LOCUS6889</name>
</gene>
<dbReference type="GO" id="GO:1990112">
    <property type="term" value="C:RQC complex"/>
    <property type="evidence" value="ECO:0007669"/>
    <property type="project" value="TreeGrafter"/>
</dbReference>
<reference evidence="1" key="1">
    <citation type="submission" date="2020-12" db="EMBL/GenBank/DDBJ databases">
        <authorList>
            <person name="Iha C."/>
        </authorList>
    </citation>
    <scope>NUCLEOTIDE SEQUENCE</scope>
</reference>
<dbReference type="Pfam" id="PF05833">
    <property type="entry name" value="NFACT_N"/>
    <property type="match status" value="1"/>
</dbReference>
<dbReference type="GO" id="GO:0043023">
    <property type="term" value="F:ribosomal large subunit binding"/>
    <property type="evidence" value="ECO:0007669"/>
    <property type="project" value="TreeGrafter"/>
</dbReference>
<comment type="caution">
    <text evidence="1">The sequence shown here is derived from an EMBL/GenBank/DDBJ whole genome shotgun (WGS) entry which is preliminary data.</text>
</comment>
<dbReference type="Gene3D" id="2.30.310.10">
    <property type="entry name" value="ibrinogen binding protein from staphylococcus aureus domain"/>
    <property type="match status" value="1"/>
</dbReference>
<dbReference type="EMBL" id="CAJHUC010001562">
    <property type="protein sequence ID" value="CAD7701530.1"/>
    <property type="molecule type" value="Genomic_DNA"/>
</dbReference>
<dbReference type="OrthoDB" id="436717at2759"/>
<dbReference type="InterPro" id="IPR051608">
    <property type="entry name" value="RQC_Subunit_NEMF"/>
</dbReference>
<dbReference type="GO" id="GO:0000049">
    <property type="term" value="F:tRNA binding"/>
    <property type="evidence" value="ECO:0007669"/>
    <property type="project" value="TreeGrafter"/>
</dbReference>
<dbReference type="PANTHER" id="PTHR15239">
    <property type="entry name" value="NUCLEAR EXPORT MEDIATOR FACTOR NEMF"/>
    <property type="match status" value="1"/>
</dbReference>
<sequence>MIDMLDSFLAACNLMLHKPQALCCLPIWSYAQLRSLYSNQIIYLVGGSPLGVPTHQCYSLTPKPAVSAKATMVCGSSVCSIDARLSALVLPSPCRYSNLVLVDGAGIISACAHQVGKKMSSVRQLQVGGAYGPPPQQSGIAPTRSVAMEDWREIIKRTASELLGQSSDCSQAVGPAIIRAFQGVSPSLAEDLLARAGIDMSHPVKEVSDANWEAMYREWQTWTEAIANLQFVPTWEKETGRYSLLGSYSSKYTFADELLDEFYLQFLSGEEHAQLQQQLSSVIARQLKKANGKVKTLRTMAEGTAEADGTQKKADIIMANLHSAGAKMGPPNWRLKTGTLARQWS</sequence>
<keyword evidence="2" id="KW-1185">Reference proteome</keyword>
<organism evidence="1 2">
    <name type="scientific">Ostreobium quekettii</name>
    <dbReference type="NCBI Taxonomy" id="121088"/>
    <lineage>
        <taxon>Eukaryota</taxon>
        <taxon>Viridiplantae</taxon>
        <taxon>Chlorophyta</taxon>
        <taxon>core chlorophytes</taxon>
        <taxon>Ulvophyceae</taxon>
        <taxon>TCBD clade</taxon>
        <taxon>Bryopsidales</taxon>
        <taxon>Ostreobineae</taxon>
        <taxon>Ostreobiaceae</taxon>
        <taxon>Ostreobium</taxon>
    </lineage>
</organism>
<accession>A0A8S1J655</accession>
<dbReference type="Proteomes" id="UP000708148">
    <property type="component" value="Unassembled WGS sequence"/>
</dbReference>
<dbReference type="GO" id="GO:0072344">
    <property type="term" value="P:rescue of stalled ribosome"/>
    <property type="evidence" value="ECO:0007669"/>
    <property type="project" value="TreeGrafter"/>
</dbReference>
<protein>
    <submittedName>
        <fullName evidence="1">Uncharacterized protein</fullName>
    </submittedName>
</protein>
<evidence type="ECO:0000313" key="1">
    <source>
        <dbReference type="EMBL" id="CAD7701530.1"/>
    </source>
</evidence>
<proteinExistence type="predicted"/>
<evidence type="ECO:0000313" key="2">
    <source>
        <dbReference type="Proteomes" id="UP000708148"/>
    </source>
</evidence>